<keyword evidence="2" id="KW-1185">Reference proteome</keyword>
<organism evidence="1 2">
    <name type="scientific">Marchantia polymorpha</name>
    <name type="common">Common liverwort</name>
    <name type="synonym">Marchantia aquatica</name>
    <dbReference type="NCBI Taxonomy" id="3197"/>
    <lineage>
        <taxon>Eukaryota</taxon>
        <taxon>Viridiplantae</taxon>
        <taxon>Streptophyta</taxon>
        <taxon>Embryophyta</taxon>
        <taxon>Marchantiophyta</taxon>
        <taxon>Marchantiopsida</taxon>
        <taxon>Marchantiidae</taxon>
        <taxon>Marchantiales</taxon>
        <taxon>Marchantiaceae</taxon>
        <taxon>Marchantia</taxon>
    </lineage>
</organism>
<dbReference type="Proteomes" id="UP000244005">
    <property type="component" value="Unassembled WGS sequence"/>
</dbReference>
<accession>A0A2R6WH28</accession>
<protein>
    <submittedName>
        <fullName evidence="1">Uncharacterized protein</fullName>
    </submittedName>
</protein>
<name>A0A2R6WH28_MARPO</name>
<dbReference type="AlphaFoldDB" id="A0A2R6WH28"/>
<gene>
    <name evidence="1" type="ORF">MARPO_0091s0028</name>
</gene>
<proteinExistence type="predicted"/>
<sequence>MEKRKRAGRYEGCVHSTYVFLSCSPGCPCAYPFGVGCVDWKCLLFLGLPDTGVPFAAWLRLLQMKT</sequence>
<dbReference type="Gramene" id="Mp6g21270.1">
    <property type="protein sequence ID" value="Mp6g21270.1.cds"/>
    <property type="gene ID" value="Mp6g21270"/>
</dbReference>
<evidence type="ECO:0000313" key="2">
    <source>
        <dbReference type="Proteomes" id="UP000244005"/>
    </source>
</evidence>
<reference evidence="2" key="1">
    <citation type="journal article" date="2017" name="Cell">
        <title>Insights into land plant evolution garnered from the Marchantia polymorpha genome.</title>
        <authorList>
            <person name="Bowman J.L."/>
            <person name="Kohchi T."/>
            <person name="Yamato K.T."/>
            <person name="Jenkins J."/>
            <person name="Shu S."/>
            <person name="Ishizaki K."/>
            <person name="Yamaoka S."/>
            <person name="Nishihama R."/>
            <person name="Nakamura Y."/>
            <person name="Berger F."/>
            <person name="Adam C."/>
            <person name="Aki S.S."/>
            <person name="Althoff F."/>
            <person name="Araki T."/>
            <person name="Arteaga-Vazquez M.A."/>
            <person name="Balasubrmanian S."/>
            <person name="Barry K."/>
            <person name="Bauer D."/>
            <person name="Boehm C.R."/>
            <person name="Briginshaw L."/>
            <person name="Caballero-Perez J."/>
            <person name="Catarino B."/>
            <person name="Chen F."/>
            <person name="Chiyoda S."/>
            <person name="Chovatia M."/>
            <person name="Davies K.M."/>
            <person name="Delmans M."/>
            <person name="Demura T."/>
            <person name="Dierschke T."/>
            <person name="Dolan L."/>
            <person name="Dorantes-Acosta A.E."/>
            <person name="Eklund D.M."/>
            <person name="Florent S.N."/>
            <person name="Flores-Sandoval E."/>
            <person name="Fujiyama A."/>
            <person name="Fukuzawa H."/>
            <person name="Galik B."/>
            <person name="Grimanelli D."/>
            <person name="Grimwood J."/>
            <person name="Grossniklaus U."/>
            <person name="Hamada T."/>
            <person name="Haseloff J."/>
            <person name="Hetherington A.J."/>
            <person name="Higo A."/>
            <person name="Hirakawa Y."/>
            <person name="Hundley H.N."/>
            <person name="Ikeda Y."/>
            <person name="Inoue K."/>
            <person name="Inoue S.I."/>
            <person name="Ishida S."/>
            <person name="Jia Q."/>
            <person name="Kakita M."/>
            <person name="Kanazawa T."/>
            <person name="Kawai Y."/>
            <person name="Kawashima T."/>
            <person name="Kennedy M."/>
            <person name="Kinose K."/>
            <person name="Kinoshita T."/>
            <person name="Kohara Y."/>
            <person name="Koide E."/>
            <person name="Komatsu K."/>
            <person name="Kopischke S."/>
            <person name="Kubo M."/>
            <person name="Kyozuka J."/>
            <person name="Lagercrantz U."/>
            <person name="Lin S.S."/>
            <person name="Lindquist E."/>
            <person name="Lipzen A.M."/>
            <person name="Lu C.W."/>
            <person name="De Luna E."/>
            <person name="Martienssen R.A."/>
            <person name="Minamino N."/>
            <person name="Mizutani M."/>
            <person name="Mizutani M."/>
            <person name="Mochizuki N."/>
            <person name="Monte I."/>
            <person name="Mosher R."/>
            <person name="Nagasaki H."/>
            <person name="Nakagami H."/>
            <person name="Naramoto S."/>
            <person name="Nishitani K."/>
            <person name="Ohtani M."/>
            <person name="Okamoto T."/>
            <person name="Okumura M."/>
            <person name="Phillips J."/>
            <person name="Pollak B."/>
            <person name="Reinders A."/>
            <person name="Rovekamp M."/>
            <person name="Sano R."/>
            <person name="Sawa S."/>
            <person name="Schmid M.W."/>
            <person name="Shirakawa M."/>
            <person name="Solano R."/>
            <person name="Spunde A."/>
            <person name="Suetsugu N."/>
            <person name="Sugano S."/>
            <person name="Sugiyama A."/>
            <person name="Sun R."/>
            <person name="Suzuki Y."/>
            <person name="Takenaka M."/>
            <person name="Takezawa D."/>
            <person name="Tomogane H."/>
            <person name="Tsuzuki M."/>
            <person name="Ueda T."/>
            <person name="Umeda M."/>
            <person name="Ward J.M."/>
            <person name="Watanabe Y."/>
            <person name="Yazaki K."/>
            <person name="Yokoyama R."/>
            <person name="Yoshitake Y."/>
            <person name="Yotsui I."/>
            <person name="Zachgo S."/>
            <person name="Schmutz J."/>
        </authorList>
    </citation>
    <scope>NUCLEOTIDE SEQUENCE [LARGE SCALE GENOMIC DNA]</scope>
    <source>
        <strain evidence="2">Tak-1</strain>
    </source>
</reference>
<dbReference type="EMBL" id="KZ772763">
    <property type="protein sequence ID" value="PTQ33166.1"/>
    <property type="molecule type" value="Genomic_DNA"/>
</dbReference>
<evidence type="ECO:0000313" key="1">
    <source>
        <dbReference type="EMBL" id="PTQ33166.1"/>
    </source>
</evidence>
<dbReference type="PROSITE" id="PS51257">
    <property type="entry name" value="PROKAR_LIPOPROTEIN"/>
    <property type="match status" value="1"/>
</dbReference>